<protein>
    <submittedName>
        <fullName evidence="8">Membrane protein</fullName>
    </submittedName>
</protein>
<dbReference type="InterPro" id="IPR017039">
    <property type="entry name" value="Virul_fac_BrkB"/>
</dbReference>
<comment type="subcellular location">
    <subcellularLocation>
        <location evidence="1">Cell membrane</location>
        <topology evidence="1">Multi-pass membrane protein</topology>
    </subcellularLocation>
</comment>
<name>A0A1G8LKT0_9MICC</name>
<proteinExistence type="predicted"/>
<evidence type="ECO:0000256" key="4">
    <source>
        <dbReference type="ARBA" id="ARBA00022989"/>
    </source>
</evidence>
<evidence type="ECO:0000313" key="8">
    <source>
        <dbReference type="EMBL" id="SDI56322.1"/>
    </source>
</evidence>
<feature type="transmembrane region" description="Helical" evidence="7">
    <location>
        <begin position="273"/>
        <end position="299"/>
    </location>
</feature>
<dbReference type="Pfam" id="PF03631">
    <property type="entry name" value="Virul_fac_BrkB"/>
    <property type="match status" value="1"/>
</dbReference>
<feature type="transmembrane region" description="Helical" evidence="7">
    <location>
        <begin position="44"/>
        <end position="63"/>
    </location>
</feature>
<feature type="region of interest" description="Disordered" evidence="6">
    <location>
        <begin position="341"/>
        <end position="371"/>
    </location>
</feature>
<evidence type="ECO:0000256" key="1">
    <source>
        <dbReference type="ARBA" id="ARBA00004651"/>
    </source>
</evidence>
<dbReference type="Proteomes" id="UP000199258">
    <property type="component" value="Unassembled WGS sequence"/>
</dbReference>
<evidence type="ECO:0000256" key="5">
    <source>
        <dbReference type="ARBA" id="ARBA00023136"/>
    </source>
</evidence>
<reference evidence="8 9" key="1">
    <citation type="submission" date="2016-10" db="EMBL/GenBank/DDBJ databases">
        <authorList>
            <person name="de Groot N.N."/>
        </authorList>
    </citation>
    <scope>NUCLEOTIDE SEQUENCE [LARGE SCALE GENOMIC DNA]</scope>
    <source>
        <strain evidence="8 9">NP_1H</strain>
    </source>
</reference>
<accession>A0A1G8LKT0</accession>
<gene>
    <name evidence="8" type="ORF">SAMN04488693_11431</name>
</gene>
<sequence length="371" mass="39764">MVRTLPPAKKQEPDTPFPTERAKLRLKVLRARRELGRVRREHSGGMPVLTATFTYVMARLGAFRPMRAFQLYTQRHGPLMAAGIAYNMFFAVAALLVVGFSIAGLVVSGNPELQAMIVRAVDRTTPGLIDTDGPGGGSGIARPEQLFGLESSLSMALLISTLVMLFTSLRWIGGLREGMRGIFDVPAVETNPILMKLKDLLILLILAVALVVTTAVGVIANTVLDLVLPLVGLDSAARTLTQIAGFLVTLLLDTLVAVILFRAASAIEMPRKVLLQSALIAGVGSTVLRTFSTLLLAGVDRNPLLAPFAVILGLFVWFFLLSQVYLLAAAWGAIGSADARSARSRDRAGRARSLRQRSRAAAAKTSEHSGS</sequence>
<feature type="transmembrane region" description="Helical" evidence="7">
    <location>
        <begin position="200"/>
        <end position="220"/>
    </location>
</feature>
<evidence type="ECO:0000256" key="2">
    <source>
        <dbReference type="ARBA" id="ARBA00022475"/>
    </source>
</evidence>
<dbReference type="GO" id="GO:0005886">
    <property type="term" value="C:plasma membrane"/>
    <property type="evidence" value="ECO:0007669"/>
    <property type="project" value="UniProtKB-SubCell"/>
</dbReference>
<evidence type="ECO:0000256" key="3">
    <source>
        <dbReference type="ARBA" id="ARBA00022692"/>
    </source>
</evidence>
<dbReference type="STRING" id="335973.SAMN04488693_11431"/>
<evidence type="ECO:0000256" key="6">
    <source>
        <dbReference type="SAM" id="MobiDB-lite"/>
    </source>
</evidence>
<keyword evidence="2" id="KW-1003">Cell membrane</keyword>
<dbReference type="PANTHER" id="PTHR30213">
    <property type="entry name" value="INNER MEMBRANE PROTEIN YHJD"/>
    <property type="match status" value="1"/>
</dbReference>
<keyword evidence="5 7" id="KW-0472">Membrane</keyword>
<dbReference type="EMBL" id="FNDT01000014">
    <property type="protein sequence ID" value="SDI56322.1"/>
    <property type="molecule type" value="Genomic_DNA"/>
</dbReference>
<keyword evidence="4 7" id="KW-1133">Transmembrane helix</keyword>
<keyword evidence="3 7" id="KW-0812">Transmembrane</keyword>
<feature type="transmembrane region" description="Helical" evidence="7">
    <location>
        <begin position="240"/>
        <end position="261"/>
    </location>
</feature>
<organism evidence="8 9">
    <name type="scientific">Arthrobacter subterraneus</name>
    <dbReference type="NCBI Taxonomy" id="335973"/>
    <lineage>
        <taxon>Bacteria</taxon>
        <taxon>Bacillati</taxon>
        <taxon>Actinomycetota</taxon>
        <taxon>Actinomycetes</taxon>
        <taxon>Micrococcales</taxon>
        <taxon>Micrococcaceae</taxon>
        <taxon>Arthrobacter</taxon>
    </lineage>
</organism>
<evidence type="ECO:0000313" key="9">
    <source>
        <dbReference type="Proteomes" id="UP000199258"/>
    </source>
</evidence>
<keyword evidence="9" id="KW-1185">Reference proteome</keyword>
<dbReference type="AlphaFoldDB" id="A0A1G8LKT0"/>
<evidence type="ECO:0000256" key="7">
    <source>
        <dbReference type="SAM" id="Phobius"/>
    </source>
</evidence>
<feature type="transmembrane region" description="Helical" evidence="7">
    <location>
        <begin position="84"/>
        <end position="107"/>
    </location>
</feature>
<feature type="transmembrane region" description="Helical" evidence="7">
    <location>
        <begin position="305"/>
        <end position="334"/>
    </location>
</feature>
<feature type="transmembrane region" description="Helical" evidence="7">
    <location>
        <begin position="153"/>
        <end position="172"/>
    </location>
</feature>
<dbReference type="PANTHER" id="PTHR30213:SF1">
    <property type="entry name" value="INNER MEMBRANE PROTEIN YHJD"/>
    <property type="match status" value="1"/>
</dbReference>